<dbReference type="HAMAP" id="MF_01334">
    <property type="entry name" value="Ribosomal_bL25_CTC"/>
    <property type="match status" value="1"/>
</dbReference>
<evidence type="ECO:0000256" key="2">
    <source>
        <dbReference type="ARBA" id="ARBA00022884"/>
    </source>
</evidence>
<feature type="domain" description="Large ribosomal subunit protein bL25 L25" evidence="7">
    <location>
        <begin position="6"/>
        <end position="90"/>
    </location>
</feature>
<evidence type="ECO:0000256" key="1">
    <source>
        <dbReference type="ARBA" id="ARBA00022730"/>
    </source>
</evidence>
<accession>A0A399T2N4</accession>
<name>A0A399T2N4_9BACT</name>
<dbReference type="InterPro" id="IPR020930">
    <property type="entry name" value="Ribosomal_uL5_bac-type"/>
</dbReference>
<dbReference type="EMBL" id="QWGR01000005">
    <property type="protein sequence ID" value="RIJ48213.1"/>
    <property type="molecule type" value="Genomic_DNA"/>
</dbReference>
<dbReference type="PANTHER" id="PTHR33284:SF1">
    <property type="entry name" value="RIBOSOMAL PROTEIN L25_GLN-TRNA SYNTHETASE, ANTI-CODON-BINDING DOMAIN-CONTAINING PROTEIN"/>
    <property type="match status" value="1"/>
</dbReference>
<keyword evidence="4 5" id="KW-0687">Ribonucleoprotein</keyword>
<dbReference type="GO" id="GO:0022625">
    <property type="term" value="C:cytosolic large ribosomal subunit"/>
    <property type="evidence" value="ECO:0007669"/>
    <property type="project" value="TreeGrafter"/>
</dbReference>
<evidence type="ECO:0000313" key="10">
    <source>
        <dbReference type="Proteomes" id="UP000265926"/>
    </source>
</evidence>
<dbReference type="Gene3D" id="2.40.240.10">
    <property type="entry name" value="Ribosomal Protein L25, Chain P"/>
    <property type="match status" value="1"/>
</dbReference>
<dbReference type="NCBIfam" id="TIGR00731">
    <property type="entry name" value="bL25_bact_ctc"/>
    <property type="match status" value="1"/>
</dbReference>
<gene>
    <name evidence="5" type="primary">rplY</name>
    <name evidence="5" type="synonym">ctc</name>
    <name evidence="9" type="ORF">D1614_10800</name>
</gene>
<evidence type="ECO:0000259" key="7">
    <source>
        <dbReference type="Pfam" id="PF01386"/>
    </source>
</evidence>
<dbReference type="NCBIfam" id="NF004132">
    <property type="entry name" value="PRK05618.2-2"/>
    <property type="match status" value="1"/>
</dbReference>
<evidence type="ECO:0000256" key="6">
    <source>
        <dbReference type="SAM" id="MobiDB-lite"/>
    </source>
</evidence>
<dbReference type="GO" id="GO:0006412">
    <property type="term" value="P:translation"/>
    <property type="evidence" value="ECO:0007669"/>
    <property type="project" value="UniProtKB-UniRule"/>
</dbReference>
<dbReference type="InterPro" id="IPR020056">
    <property type="entry name" value="Rbsml_bL25/Gln-tRNA_synth_N"/>
</dbReference>
<keyword evidence="1 5" id="KW-0699">rRNA-binding</keyword>
<dbReference type="SUPFAM" id="SSF50715">
    <property type="entry name" value="Ribosomal protein L25-like"/>
    <property type="match status" value="1"/>
</dbReference>
<dbReference type="Pfam" id="PF14693">
    <property type="entry name" value="Ribosomal_TL5_C"/>
    <property type="match status" value="1"/>
</dbReference>
<dbReference type="InterPro" id="IPR020057">
    <property type="entry name" value="Ribosomal_bL25_b-dom"/>
</dbReference>
<evidence type="ECO:0000313" key="9">
    <source>
        <dbReference type="EMBL" id="RIJ48213.1"/>
    </source>
</evidence>
<dbReference type="OrthoDB" id="9786489at2"/>
<feature type="compositionally biased region" description="Acidic residues" evidence="6">
    <location>
        <begin position="193"/>
        <end position="209"/>
    </location>
</feature>
<organism evidence="9 10">
    <name type="scientific">Maribellus luteus</name>
    <dbReference type="NCBI Taxonomy" id="2305463"/>
    <lineage>
        <taxon>Bacteria</taxon>
        <taxon>Pseudomonadati</taxon>
        <taxon>Bacteroidota</taxon>
        <taxon>Bacteroidia</taxon>
        <taxon>Marinilabiliales</taxon>
        <taxon>Prolixibacteraceae</taxon>
        <taxon>Maribellus</taxon>
    </lineage>
</organism>
<keyword evidence="2 5" id="KW-0694">RNA-binding</keyword>
<dbReference type="InterPro" id="IPR037121">
    <property type="entry name" value="Ribosomal_bL25_C"/>
</dbReference>
<dbReference type="GO" id="GO:0003735">
    <property type="term" value="F:structural constituent of ribosome"/>
    <property type="evidence" value="ECO:0007669"/>
    <property type="project" value="InterPro"/>
</dbReference>
<evidence type="ECO:0000256" key="5">
    <source>
        <dbReference type="HAMAP-Rule" id="MF_01334"/>
    </source>
</evidence>
<feature type="region of interest" description="Disordered" evidence="6">
    <location>
        <begin position="187"/>
        <end position="209"/>
    </location>
</feature>
<sequence>MKSVAIKGELRTSLGKKDSKKLRAEEKAPAVLYGGETPIHFAVDFAEMRQLIYTPNVFLIDLEIDGKTYKAIMQDIQWHSVEEVILHVDFLQIAEDKPIKVAVPVKIFGHAKGIRVGGKLNTNLRRLKVKALAADLPDTIDIDVTKLGLGQSIKVADLKSDKVEFLDQKSNVVVSVAITRAARSAAGAALATGDDDEEETSEEAPASEE</sequence>
<keyword evidence="10" id="KW-1185">Reference proteome</keyword>
<dbReference type="RefSeq" id="WP_119437944.1">
    <property type="nucleotide sequence ID" value="NZ_QWGR01000005.1"/>
</dbReference>
<reference evidence="9 10" key="1">
    <citation type="submission" date="2018-08" db="EMBL/GenBank/DDBJ databases">
        <title>Pallidiluteibacterium maritimus gen. nov., sp. nov., isolated from coastal sediment.</title>
        <authorList>
            <person name="Zhou L.Y."/>
        </authorList>
    </citation>
    <scope>NUCLEOTIDE SEQUENCE [LARGE SCALE GENOMIC DNA]</scope>
    <source>
        <strain evidence="9 10">XSD2</strain>
    </source>
</reference>
<protein>
    <recommendedName>
        <fullName evidence="5">Large ribosomal subunit protein bL25</fullName>
    </recommendedName>
    <alternativeName>
        <fullName evidence="5">General stress protein CTC</fullName>
    </alternativeName>
</protein>
<comment type="caution">
    <text evidence="9">The sequence shown here is derived from an EMBL/GenBank/DDBJ whole genome shotgun (WGS) entry which is preliminary data.</text>
</comment>
<dbReference type="InterPro" id="IPR029751">
    <property type="entry name" value="Ribosomal_L25_dom"/>
</dbReference>
<evidence type="ECO:0000256" key="4">
    <source>
        <dbReference type="ARBA" id="ARBA00023274"/>
    </source>
</evidence>
<dbReference type="Gene3D" id="2.170.120.20">
    <property type="entry name" value="Ribosomal protein L25, beta domain"/>
    <property type="match status" value="1"/>
</dbReference>
<comment type="subunit">
    <text evidence="5">Part of the 50S ribosomal subunit; part of the 5S rRNA/L5/L18/L25 subcomplex. Contacts the 5S rRNA. Binds to the 5S rRNA independently of L5 and L18.</text>
</comment>
<dbReference type="Pfam" id="PF01386">
    <property type="entry name" value="Ribosomal_L25p"/>
    <property type="match status" value="1"/>
</dbReference>
<dbReference type="AlphaFoldDB" id="A0A399T2N4"/>
<keyword evidence="3 5" id="KW-0689">Ribosomal protein</keyword>
<proteinExistence type="inferred from homology"/>
<evidence type="ECO:0000259" key="8">
    <source>
        <dbReference type="Pfam" id="PF14693"/>
    </source>
</evidence>
<dbReference type="PANTHER" id="PTHR33284">
    <property type="entry name" value="RIBOSOMAL PROTEIN L25/GLN-TRNA SYNTHETASE, ANTI-CODON-BINDING DOMAIN-CONTAINING PROTEIN"/>
    <property type="match status" value="1"/>
</dbReference>
<dbReference type="Proteomes" id="UP000265926">
    <property type="component" value="Unassembled WGS sequence"/>
</dbReference>
<dbReference type="GO" id="GO:0008097">
    <property type="term" value="F:5S rRNA binding"/>
    <property type="evidence" value="ECO:0007669"/>
    <property type="project" value="InterPro"/>
</dbReference>
<comment type="similarity">
    <text evidence="5">Belongs to the bacterial ribosomal protein bL25 family. CTC subfamily.</text>
</comment>
<evidence type="ECO:0000256" key="3">
    <source>
        <dbReference type="ARBA" id="ARBA00022980"/>
    </source>
</evidence>
<feature type="domain" description="Large ribosomal subunit protein bL25 beta" evidence="8">
    <location>
        <begin position="99"/>
        <end position="179"/>
    </location>
</feature>
<dbReference type="InterPro" id="IPR011035">
    <property type="entry name" value="Ribosomal_bL25/Gln-tRNA_synth"/>
</dbReference>
<dbReference type="InterPro" id="IPR001021">
    <property type="entry name" value="Ribosomal_bL25_long"/>
</dbReference>
<comment type="function">
    <text evidence="5">This is one of the proteins that binds to the 5S RNA in the ribosome where it forms part of the central protuberance.</text>
</comment>
<dbReference type="CDD" id="cd00495">
    <property type="entry name" value="Ribosomal_L25_TL5_CTC"/>
    <property type="match status" value="1"/>
</dbReference>